<sequence length="192" mass="20870">MRLTRCVIATLLAAAPPAWADDAFSELIYVCDAPRSTLTLGRVDAQAEARLQAARARGQQAERVDVSPLIHRTRQTSADGSPFRGASDTLVKTCGDFTVTLAGGYLNANPDGADGVYEWPLVRIEHRSGKRFPMLTLGRCDASAARFSRTTACPMAWATEIRAFLLDGPGPREPVLSLEHQFSDWRGPEDAP</sequence>
<evidence type="ECO:0000313" key="3">
    <source>
        <dbReference type="Proteomes" id="UP001238603"/>
    </source>
</evidence>
<gene>
    <name evidence="2" type="ORF">QRD43_00855</name>
</gene>
<dbReference type="Proteomes" id="UP001238603">
    <property type="component" value="Unassembled WGS sequence"/>
</dbReference>
<feature type="signal peptide" evidence="1">
    <location>
        <begin position="1"/>
        <end position="20"/>
    </location>
</feature>
<accession>A0ABT7LC46</accession>
<dbReference type="EMBL" id="JASVDS010000001">
    <property type="protein sequence ID" value="MDL5030438.1"/>
    <property type="molecule type" value="Genomic_DNA"/>
</dbReference>
<protein>
    <submittedName>
        <fullName evidence="2">Uncharacterized protein</fullName>
    </submittedName>
</protein>
<evidence type="ECO:0000256" key="1">
    <source>
        <dbReference type="SAM" id="SignalP"/>
    </source>
</evidence>
<keyword evidence="1" id="KW-0732">Signal</keyword>
<reference evidence="2 3" key="1">
    <citation type="submission" date="2023-06" db="EMBL/GenBank/DDBJ databases">
        <title>Pelomonas sp. APW6 16S ribosomal RNA gene genome sequencing and assembly.</title>
        <authorList>
            <person name="Woo H."/>
        </authorList>
    </citation>
    <scope>NUCLEOTIDE SEQUENCE [LARGE SCALE GENOMIC DNA]</scope>
    <source>
        <strain evidence="2 3">APW6</strain>
    </source>
</reference>
<dbReference type="RefSeq" id="WP_285980575.1">
    <property type="nucleotide sequence ID" value="NZ_JASVDS010000001.1"/>
</dbReference>
<organism evidence="2 3">
    <name type="scientific">Roseateles subflavus</name>
    <dbReference type="NCBI Taxonomy" id="3053353"/>
    <lineage>
        <taxon>Bacteria</taxon>
        <taxon>Pseudomonadati</taxon>
        <taxon>Pseudomonadota</taxon>
        <taxon>Betaproteobacteria</taxon>
        <taxon>Burkholderiales</taxon>
        <taxon>Sphaerotilaceae</taxon>
        <taxon>Roseateles</taxon>
    </lineage>
</organism>
<evidence type="ECO:0000313" key="2">
    <source>
        <dbReference type="EMBL" id="MDL5030438.1"/>
    </source>
</evidence>
<feature type="chain" id="PRO_5045372454" evidence="1">
    <location>
        <begin position="21"/>
        <end position="192"/>
    </location>
</feature>
<proteinExistence type="predicted"/>
<keyword evidence="3" id="KW-1185">Reference proteome</keyword>
<name>A0ABT7LC46_9BURK</name>
<comment type="caution">
    <text evidence="2">The sequence shown here is derived from an EMBL/GenBank/DDBJ whole genome shotgun (WGS) entry which is preliminary data.</text>
</comment>